<dbReference type="PANTHER" id="PTHR45632:SF3">
    <property type="entry name" value="KELCH-LIKE PROTEIN 32"/>
    <property type="match status" value="1"/>
</dbReference>
<dbReference type="SUPFAM" id="SSF117281">
    <property type="entry name" value="Kelch motif"/>
    <property type="match status" value="1"/>
</dbReference>
<evidence type="ECO:0000256" key="2">
    <source>
        <dbReference type="ARBA" id="ARBA00022737"/>
    </source>
</evidence>
<dbReference type="Pfam" id="PF13585">
    <property type="entry name" value="CHU_C"/>
    <property type="match status" value="1"/>
</dbReference>
<protein>
    <submittedName>
        <fullName evidence="4">T9SS type B sorting domain-containing protein</fullName>
    </submittedName>
</protein>
<keyword evidence="3" id="KW-0732">Signal</keyword>
<dbReference type="AlphaFoldDB" id="A0A6N6RL30"/>
<gene>
    <name evidence="4" type="ORF">F8C67_06520</name>
</gene>
<reference evidence="4 5" key="1">
    <citation type="submission" date="2019-09" db="EMBL/GenBank/DDBJ databases">
        <title>Genomes of family Cryomorphaceae.</title>
        <authorList>
            <person name="Bowman J.P."/>
        </authorList>
    </citation>
    <scope>NUCLEOTIDE SEQUENCE [LARGE SCALE GENOMIC DNA]</scope>
    <source>
        <strain evidence="4 5">LMG 25704</strain>
    </source>
</reference>
<dbReference type="SUPFAM" id="SSF82171">
    <property type="entry name" value="DPP6 N-terminal domain-like"/>
    <property type="match status" value="1"/>
</dbReference>
<organism evidence="4 5">
    <name type="scientific">Phaeocystidibacter luteus</name>
    <dbReference type="NCBI Taxonomy" id="911197"/>
    <lineage>
        <taxon>Bacteria</taxon>
        <taxon>Pseudomonadati</taxon>
        <taxon>Bacteroidota</taxon>
        <taxon>Flavobacteriia</taxon>
        <taxon>Flavobacteriales</taxon>
        <taxon>Phaeocystidibacteraceae</taxon>
        <taxon>Phaeocystidibacter</taxon>
    </lineage>
</organism>
<dbReference type="OrthoDB" id="103335at2"/>
<keyword evidence="5" id="KW-1185">Reference proteome</keyword>
<name>A0A6N6RL30_9FLAO</name>
<evidence type="ECO:0000256" key="3">
    <source>
        <dbReference type="SAM" id="SignalP"/>
    </source>
</evidence>
<dbReference type="EMBL" id="WBVO01000004">
    <property type="protein sequence ID" value="KAB2810232.1"/>
    <property type="molecule type" value="Genomic_DNA"/>
</dbReference>
<dbReference type="NCBIfam" id="TIGR04131">
    <property type="entry name" value="Bac_Flav_CTERM"/>
    <property type="match status" value="1"/>
</dbReference>
<keyword evidence="1" id="KW-0880">Kelch repeat</keyword>
<dbReference type="Proteomes" id="UP000468650">
    <property type="component" value="Unassembled WGS sequence"/>
</dbReference>
<dbReference type="InterPro" id="IPR015915">
    <property type="entry name" value="Kelch-typ_b-propeller"/>
</dbReference>
<keyword evidence="2" id="KW-0677">Repeat</keyword>
<sequence length="546" mass="59664">MRFITLITTLLWASVLSAQGWELKNNLPSPLHSATAFELNHSAYLVGGSDGNVNQNTVLRYDPANDFWTALSPFPGGALRGCFSFSNDEFGFVGGGFDGILSKPEMYRFDPATNSWTQVASYPSFGRVDCYSGSLNGIGYVGGGRSLDGTGIVSDDWFSYNPQTDTWTPRASLPFGARADGVCFTLDGFIYVALGANNQNDIVDVYRYNPQTDTWTQRSPFTGAGLTKAQVFVYAGEAYVGGGARIGHFQVQNIYFKYDAQSDSWQQVPGLVTGQRAGGVGFTVLGRGYIAGGQTNNGNVRSDVWSYVQCDGVPRDFIEDVEECDGVIVNFSVPEGANHVFWSTGEESSTIQVTSSGEVWVEAIYDGCIYTDTARVIRRDGAQSIPGSTFDICAYDELTLDISDVYPYQNERVTWSNGAEGPSLTVEEPGAYFAEIETDCGIATWYVTVRSGNCGFETLFIPSAFSPNGDGVNDMFTWSAQNVEDIRIEVYNRWGDKVYESVELSGEWDGTYRGRVLPAGPFTYAVRAKTVSGRVLEEFGTITLLE</sequence>
<dbReference type="Gene3D" id="2.120.10.80">
    <property type="entry name" value="Kelch-type beta propeller"/>
    <property type="match status" value="2"/>
</dbReference>
<dbReference type="PANTHER" id="PTHR45632">
    <property type="entry name" value="LD33804P"/>
    <property type="match status" value="1"/>
</dbReference>
<dbReference type="RefSeq" id="WP_151667021.1">
    <property type="nucleotide sequence ID" value="NZ_WBVO01000004.1"/>
</dbReference>
<evidence type="ECO:0000313" key="4">
    <source>
        <dbReference type="EMBL" id="KAB2810232.1"/>
    </source>
</evidence>
<comment type="caution">
    <text evidence="4">The sequence shown here is derived from an EMBL/GenBank/DDBJ whole genome shotgun (WGS) entry which is preliminary data.</text>
</comment>
<accession>A0A6N6RL30</accession>
<evidence type="ECO:0000313" key="5">
    <source>
        <dbReference type="Proteomes" id="UP000468650"/>
    </source>
</evidence>
<feature type="chain" id="PRO_5026963907" evidence="3">
    <location>
        <begin position="21"/>
        <end position="546"/>
    </location>
</feature>
<evidence type="ECO:0000256" key="1">
    <source>
        <dbReference type="ARBA" id="ARBA00022441"/>
    </source>
</evidence>
<dbReference type="InterPro" id="IPR006652">
    <property type="entry name" value="Kelch_1"/>
</dbReference>
<feature type="signal peptide" evidence="3">
    <location>
        <begin position="1"/>
        <end position="20"/>
    </location>
</feature>
<dbReference type="Pfam" id="PF01344">
    <property type="entry name" value="Kelch_1"/>
    <property type="match status" value="1"/>
</dbReference>
<proteinExistence type="predicted"/>
<dbReference type="InterPro" id="IPR026341">
    <property type="entry name" value="T9SS_type_B"/>
</dbReference>